<feature type="domain" description="Fibronectin type-III" evidence="3">
    <location>
        <begin position="550"/>
        <end position="652"/>
    </location>
</feature>
<keyword evidence="2" id="KW-0472">Membrane</keyword>
<comment type="caution">
    <text evidence="4">The sequence shown here is derived from an EMBL/GenBank/DDBJ whole genome shotgun (WGS) entry which is preliminary data.</text>
</comment>
<name>A0AAV7JLH3_9METZ</name>
<reference evidence="4 5" key="1">
    <citation type="journal article" date="2023" name="BMC Biol.">
        <title>The compact genome of the sponge Oopsacas minuta (Hexactinellida) is lacking key metazoan core genes.</title>
        <authorList>
            <person name="Santini S."/>
            <person name="Schenkelaars Q."/>
            <person name="Jourda C."/>
            <person name="Duchesne M."/>
            <person name="Belahbib H."/>
            <person name="Rocher C."/>
            <person name="Selva M."/>
            <person name="Riesgo A."/>
            <person name="Vervoort M."/>
            <person name="Leys S.P."/>
            <person name="Kodjabachian L."/>
            <person name="Le Bivic A."/>
            <person name="Borchiellini C."/>
            <person name="Claverie J.M."/>
            <person name="Renard E."/>
        </authorList>
    </citation>
    <scope>NUCLEOTIDE SEQUENCE [LARGE SCALE GENOMIC DNA]</scope>
    <source>
        <strain evidence="4">SPO-2</strain>
    </source>
</reference>
<dbReference type="EMBL" id="JAKMXF010000319">
    <property type="protein sequence ID" value="KAI6649611.1"/>
    <property type="molecule type" value="Genomic_DNA"/>
</dbReference>
<protein>
    <submittedName>
        <fullName evidence="4">Phosphatidylinositol phosphatase PTPRQ-like isoform X2</fullName>
    </submittedName>
</protein>
<dbReference type="PANTHER" id="PTHR13817">
    <property type="entry name" value="TITIN"/>
    <property type="match status" value="1"/>
</dbReference>
<evidence type="ECO:0000259" key="3">
    <source>
        <dbReference type="PROSITE" id="PS50853"/>
    </source>
</evidence>
<feature type="domain" description="Fibronectin type-III" evidence="3">
    <location>
        <begin position="442"/>
        <end position="548"/>
    </location>
</feature>
<keyword evidence="1" id="KW-0677">Repeat</keyword>
<dbReference type="PANTHER" id="PTHR13817:SF173">
    <property type="entry name" value="FRAZZLED"/>
    <property type="match status" value="1"/>
</dbReference>
<dbReference type="InterPro" id="IPR050964">
    <property type="entry name" value="Striated_Muscle_Regulatory"/>
</dbReference>
<sequence>MICIQRASAVPAATVPNAPPTNIVLTPLSSSTIQVSFGPPPSTNRNGDILSYSINYTGSPFDTSTVTLNVPGSTDPEESYSEVINFLQEFNTYDVTLAAVNAQGVGVESTPQLVQTFADVPLAAQDLMLSVLSATSIQVDFSPPLPEEQNGLITSYIIQYIGLNVDTMQDDDTTSITDTTYPASDQISYILTQLEEFEDYTITVFPVNSAGISFDPLSESAITLSAVPDSAPINVNIIPDQRSLTVTWDPPPAISQNGQISNYLIAITGDPFPFTETSPIIITASGSYPDTQQYSEDITGLEEYNSYDISIAASNMIGDGPFSPVSTQMTLEAVPDAPPTNIVLMALSSTTMQVSFGPPPSANRNGDILSYKIYYTGSPFDTCRVTLNVTGSIDPEESYLEDINFLQEFNTYDVTLAAVNAQGVGVASAPLSAQTFADVPLAAQDLMLSVLSATSIQVDFSPPLPEEQNGLITSYTIQYIGLYVDTVQDEVITSITNTNYPASDQISYILTQLEEFEDYTITVFPVNSAGISFDPLSELATTLSAVPDSAPIIDNIIQNQRSLTVTWSPPPSITQNGQLFDYLIVITGDPFPFTETSPIIFTASGSYPDTQQYSEDITGLEEDNSYDISIAVSNMEGDSPFSPVSTQMTLEDVPDAPPTNIVLMALSSTTMQVSFGPPPSANRNGDILSYKIYYTGSPFDTSTVTLNVTGSIDPEESYLEDINSLQEFNAYNVTLAAVNAQGVGVASAPLSAQTFADVPLAAQDLMLSVLNATSIQVDFSPPLPEEQNGLITSYTIQYIGLNVDTMQDDDTTSITDTTYPASDQISYILTQLEEFEDYTITVFPVNSAGISFDPLSESAITLSAVPDSAPINVNIIPDQRSLTVTWDPPPAISQNGQISNYLIAITGDPFPFTETSPIIITASGSYPDTQQYSEDITGLEEYNSYDISIAASNMIGDGPFSPVSTQMTLEAAPTGAAQNVSINSVTSNSFNISFLQPIGQLQNGPILRYDVLYTGVTFQTNSLLQSFFVTAMDPTLISSEILVTLSNLQEFNDYNIQVRAVNSEGSAPLTMAIPGSTSEAAPDMAPIPTQIAQVNATSIFVAWQPPPGISQNGQIVSYTFYITGYPFFYTDTPPVVLATGGYPDTQSYSINITGLEEFNMYNLSIIAENSAGSSPPSDYITETTLEAVPGRPRLIGVLVLNATTIRVVWRAPLPADQNGIILEYNITLLPVSDLPPPALVTVAKGGSYPVPDTVLYEEEVTGLEEGFAYDIFVTAVTSIGPGLPSLSVRREMTPDIAPPNLPPFDSSAVNVTSVSSTSFGLSLPSVSALFLGGAHTGFTFKHQGYITIESLFSISQKKRSVDHLYTTDQITIVTEMGNDFLITGLLPHFNYIISVSANNAAGTSGAVYLADILLNSDVPSSPPINITAVTTSYSTINYTWDNNLTTINGFLLSYSLYYSESGEPAIKIPFEVNTLGPYTFVLDGLAPNTLYSFFIAVVNEIGDGPNSTLVWATTHPKVPESTIQPFPNTDSPPIESQGSIQIRVPTQNSFPTANIAAIYIISDMNIPPLFTLLSAMDAYSLINSETEPNIRIQAVLDSEYWNGEGTYFQFTIGDNIETSYNGNLYINMPLQAGTNYELSYYILFYDENEDITPEFSTIGSLGDITTAAFNTRFCVECVVFPIVVVLLLLLILCIIVLLLLFLCYWYKQRTALQGAVHTRNSPIRQVQLQRMEKSIPDKEQNEMFIAEHAKEDLGADSLEKKPL</sequence>
<dbReference type="SMART" id="SM00060">
    <property type="entry name" value="FN3"/>
    <property type="match status" value="14"/>
</dbReference>
<feature type="domain" description="Fibronectin type-III" evidence="3">
    <location>
        <begin position="976"/>
        <end position="1080"/>
    </location>
</feature>
<dbReference type="InterPro" id="IPR003961">
    <property type="entry name" value="FN3_dom"/>
</dbReference>
<dbReference type="Gene3D" id="2.60.40.10">
    <property type="entry name" value="Immunoglobulins"/>
    <property type="match status" value="13"/>
</dbReference>
<feature type="domain" description="Fibronectin type-III" evidence="3">
    <location>
        <begin position="1085"/>
        <end position="1187"/>
    </location>
</feature>
<feature type="domain" description="Fibronectin type-III" evidence="3">
    <location>
        <begin position="228"/>
        <end position="333"/>
    </location>
</feature>
<gene>
    <name evidence="4" type="ORF">LOD99_6615</name>
</gene>
<organism evidence="4 5">
    <name type="scientific">Oopsacas minuta</name>
    <dbReference type="NCBI Taxonomy" id="111878"/>
    <lineage>
        <taxon>Eukaryota</taxon>
        <taxon>Metazoa</taxon>
        <taxon>Porifera</taxon>
        <taxon>Hexactinellida</taxon>
        <taxon>Hexasterophora</taxon>
        <taxon>Lyssacinosida</taxon>
        <taxon>Leucopsacidae</taxon>
        <taxon>Oopsacas</taxon>
    </lineage>
</organism>
<keyword evidence="2" id="KW-0812">Transmembrane</keyword>
<feature type="domain" description="Fibronectin type-III" evidence="3">
    <location>
        <begin position="657"/>
        <end position="757"/>
    </location>
</feature>
<feature type="domain" description="Fibronectin type-III" evidence="3">
    <location>
        <begin position="761"/>
        <end position="864"/>
    </location>
</feature>
<dbReference type="CDD" id="cd00063">
    <property type="entry name" value="FN3"/>
    <property type="match status" value="13"/>
</dbReference>
<evidence type="ECO:0000313" key="4">
    <source>
        <dbReference type="EMBL" id="KAI6649611.1"/>
    </source>
</evidence>
<dbReference type="Proteomes" id="UP001165289">
    <property type="component" value="Unassembled WGS sequence"/>
</dbReference>
<keyword evidence="2" id="KW-1133">Transmembrane helix</keyword>
<dbReference type="InterPro" id="IPR036116">
    <property type="entry name" value="FN3_sf"/>
</dbReference>
<feature type="transmembrane region" description="Helical" evidence="2">
    <location>
        <begin position="1678"/>
        <end position="1706"/>
    </location>
</feature>
<feature type="domain" description="Fibronectin type-III" evidence="3">
    <location>
        <begin position="1188"/>
        <end position="1296"/>
    </location>
</feature>
<dbReference type="PROSITE" id="PS50853">
    <property type="entry name" value="FN3"/>
    <property type="match status" value="13"/>
</dbReference>
<proteinExistence type="predicted"/>
<evidence type="ECO:0000313" key="5">
    <source>
        <dbReference type="Proteomes" id="UP001165289"/>
    </source>
</evidence>
<dbReference type="Pfam" id="PF00041">
    <property type="entry name" value="fn3"/>
    <property type="match status" value="11"/>
</dbReference>
<dbReference type="SUPFAM" id="SSF49265">
    <property type="entry name" value="Fibronectin type III"/>
    <property type="match status" value="8"/>
</dbReference>
<accession>A0AAV7JLH3</accession>
<evidence type="ECO:0000256" key="2">
    <source>
        <dbReference type="SAM" id="Phobius"/>
    </source>
</evidence>
<feature type="domain" description="Fibronectin type-III" evidence="3">
    <location>
        <begin position="338"/>
        <end position="438"/>
    </location>
</feature>
<keyword evidence="5" id="KW-1185">Reference proteome</keyword>
<evidence type="ECO:0000256" key="1">
    <source>
        <dbReference type="ARBA" id="ARBA00022737"/>
    </source>
</evidence>
<feature type="domain" description="Fibronectin type-III" evidence="3">
    <location>
        <begin position="1422"/>
        <end position="1517"/>
    </location>
</feature>
<feature type="domain" description="Fibronectin type-III" evidence="3">
    <location>
        <begin position="866"/>
        <end position="971"/>
    </location>
</feature>
<feature type="domain" description="Fibronectin type-III" evidence="3">
    <location>
        <begin position="123"/>
        <end position="226"/>
    </location>
</feature>
<dbReference type="InterPro" id="IPR013783">
    <property type="entry name" value="Ig-like_fold"/>
</dbReference>
<feature type="domain" description="Fibronectin type-III" evidence="3">
    <location>
        <begin position="19"/>
        <end position="119"/>
    </location>
</feature>